<reference evidence="2 3" key="1">
    <citation type="submission" date="2018-01" db="EMBL/GenBank/DDBJ databases">
        <title>Draft genome of the strawberry crown rot pathogen Phytophthora cactorum.</title>
        <authorList>
            <person name="Armitage A.D."/>
            <person name="Lysoe E."/>
            <person name="Nellist C.F."/>
            <person name="Harrison R.J."/>
            <person name="Brurberg M.B."/>
        </authorList>
    </citation>
    <scope>NUCLEOTIDE SEQUENCE [LARGE SCALE GENOMIC DNA]</scope>
    <source>
        <strain evidence="2 3">10300</strain>
    </source>
</reference>
<dbReference type="AlphaFoldDB" id="A0A329RC27"/>
<feature type="region of interest" description="Disordered" evidence="1">
    <location>
        <begin position="120"/>
        <end position="145"/>
    </location>
</feature>
<evidence type="ECO:0000313" key="2">
    <source>
        <dbReference type="EMBL" id="RAW22134.1"/>
    </source>
</evidence>
<feature type="compositionally biased region" description="Acidic residues" evidence="1">
    <location>
        <begin position="124"/>
        <end position="135"/>
    </location>
</feature>
<dbReference type="Proteomes" id="UP000251314">
    <property type="component" value="Unassembled WGS sequence"/>
</dbReference>
<name>A0A329RC27_9STRA</name>
<accession>A0A329RC27</accession>
<protein>
    <submittedName>
        <fullName evidence="2">Uncharacterized protein</fullName>
    </submittedName>
</protein>
<evidence type="ECO:0000256" key="1">
    <source>
        <dbReference type="SAM" id="MobiDB-lite"/>
    </source>
</evidence>
<gene>
    <name evidence="2" type="ORF">PC110_g21427</name>
</gene>
<proteinExistence type="predicted"/>
<evidence type="ECO:0000313" key="3">
    <source>
        <dbReference type="Proteomes" id="UP000251314"/>
    </source>
</evidence>
<dbReference type="VEuPathDB" id="FungiDB:PC110_g21427"/>
<sequence>MSVPKAGRRPKVKETRLVMAFPQEQDRTPWTRALKASLLASALALDPQLRVSDLKMVSHFVVRKVHLEARAGPARTLVVPAVPLPFIETVLRYCHSDIFSAHLGKTKTADKRFQGRCTRPYADDVPEGVGDDPTEDGTGPLTEEDLPSTTFVERLSIGETFWLSRAALAPEYGALIRAFEDADREKRDLPELRRNVRLIEANADVDDAEVLL</sequence>
<organism evidence="2 3">
    <name type="scientific">Phytophthora cactorum</name>
    <dbReference type="NCBI Taxonomy" id="29920"/>
    <lineage>
        <taxon>Eukaryota</taxon>
        <taxon>Sar</taxon>
        <taxon>Stramenopiles</taxon>
        <taxon>Oomycota</taxon>
        <taxon>Peronosporomycetes</taxon>
        <taxon>Peronosporales</taxon>
        <taxon>Peronosporaceae</taxon>
        <taxon>Phytophthora</taxon>
    </lineage>
</organism>
<keyword evidence="3" id="KW-1185">Reference proteome</keyword>
<dbReference type="EMBL" id="MJFZ01001415">
    <property type="protein sequence ID" value="RAW22134.1"/>
    <property type="molecule type" value="Genomic_DNA"/>
</dbReference>
<comment type="caution">
    <text evidence="2">The sequence shown here is derived from an EMBL/GenBank/DDBJ whole genome shotgun (WGS) entry which is preliminary data.</text>
</comment>